<keyword evidence="3" id="KW-1185">Reference proteome</keyword>
<organism evidence="2 3">
    <name type="scientific">Crucibulum laeve</name>
    <dbReference type="NCBI Taxonomy" id="68775"/>
    <lineage>
        <taxon>Eukaryota</taxon>
        <taxon>Fungi</taxon>
        <taxon>Dikarya</taxon>
        <taxon>Basidiomycota</taxon>
        <taxon>Agaricomycotina</taxon>
        <taxon>Agaricomycetes</taxon>
        <taxon>Agaricomycetidae</taxon>
        <taxon>Agaricales</taxon>
        <taxon>Agaricineae</taxon>
        <taxon>Nidulariaceae</taxon>
        <taxon>Crucibulum</taxon>
    </lineage>
</organism>
<evidence type="ECO:0000313" key="3">
    <source>
        <dbReference type="Proteomes" id="UP000308652"/>
    </source>
</evidence>
<name>A0A5C3LIS3_9AGAR</name>
<keyword evidence="1" id="KW-0812">Transmembrane</keyword>
<proteinExistence type="predicted"/>
<gene>
    <name evidence="2" type="ORF">BDQ12DRAFT_728965</name>
</gene>
<dbReference type="Proteomes" id="UP000308652">
    <property type="component" value="Unassembled WGS sequence"/>
</dbReference>
<keyword evidence="1" id="KW-1133">Transmembrane helix</keyword>
<dbReference type="AlphaFoldDB" id="A0A5C3LIS3"/>
<sequence>MNLPLPDIQIATSSDAPTHSPPDTNYTWTHLKIERIENEILRPAMIIFWDAYERSPVIAIFIATSVLLAFVPTVAFVSVTVFHISASVFLAFIGAIASIFLLETVNLVGFILVLAVIFVISAIVTAFLIFGIKIFHITTQYSLLFRNLQSYTMADWVSIPSQIGTHVQQNWPHWWKSTQRLFSITYTWIMTSGLKDILLNVPTFFKWIALVARIGFYVAQTAVFIAGAIIVILKFTTSALLFVYTFFSTSLLAFYSEHFEATAERRRQEILEAFGTSTTISNPPVEIADTGVQEGLTRRAILTFASEQMEESWIEATAEE</sequence>
<evidence type="ECO:0000313" key="2">
    <source>
        <dbReference type="EMBL" id="TFK32093.1"/>
    </source>
</evidence>
<feature type="transmembrane region" description="Helical" evidence="1">
    <location>
        <begin position="108"/>
        <end position="132"/>
    </location>
</feature>
<feature type="transmembrane region" description="Helical" evidence="1">
    <location>
        <begin position="239"/>
        <end position="256"/>
    </location>
</feature>
<feature type="transmembrane region" description="Helical" evidence="1">
    <location>
        <begin position="57"/>
        <end position="77"/>
    </location>
</feature>
<keyword evidence="1" id="KW-0472">Membrane</keyword>
<evidence type="ECO:0000256" key="1">
    <source>
        <dbReference type="SAM" id="Phobius"/>
    </source>
</evidence>
<dbReference type="EMBL" id="ML213687">
    <property type="protein sequence ID" value="TFK32093.1"/>
    <property type="molecule type" value="Genomic_DNA"/>
</dbReference>
<feature type="transmembrane region" description="Helical" evidence="1">
    <location>
        <begin position="84"/>
        <end position="102"/>
    </location>
</feature>
<accession>A0A5C3LIS3</accession>
<feature type="transmembrane region" description="Helical" evidence="1">
    <location>
        <begin position="214"/>
        <end position="233"/>
    </location>
</feature>
<protein>
    <submittedName>
        <fullName evidence="2">Uncharacterized protein</fullName>
    </submittedName>
</protein>
<reference evidence="2 3" key="1">
    <citation type="journal article" date="2019" name="Nat. Ecol. Evol.">
        <title>Megaphylogeny resolves global patterns of mushroom evolution.</title>
        <authorList>
            <person name="Varga T."/>
            <person name="Krizsan K."/>
            <person name="Foldi C."/>
            <person name="Dima B."/>
            <person name="Sanchez-Garcia M."/>
            <person name="Sanchez-Ramirez S."/>
            <person name="Szollosi G.J."/>
            <person name="Szarkandi J.G."/>
            <person name="Papp V."/>
            <person name="Albert L."/>
            <person name="Andreopoulos W."/>
            <person name="Angelini C."/>
            <person name="Antonin V."/>
            <person name="Barry K.W."/>
            <person name="Bougher N.L."/>
            <person name="Buchanan P."/>
            <person name="Buyck B."/>
            <person name="Bense V."/>
            <person name="Catcheside P."/>
            <person name="Chovatia M."/>
            <person name="Cooper J."/>
            <person name="Damon W."/>
            <person name="Desjardin D."/>
            <person name="Finy P."/>
            <person name="Geml J."/>
            <person name="Haridas S."/>
            <person name="Hughes K."/>
            <person name="Justo A."/>
            <person name="Karasinski D."/>
            <person name="Kautmanova I."/>
            <person name="Kiss B."/>
            <person name="Kocsube S."/>
            <person name="Kotiranta H."/>
            <person name="LaButti K.M."/>
            <person name="Lechner B.E."/>
            <person name="Liimatainen K."/>
            <person name="Lipzen A."/>
            <person name="Lukacs Z."/>
            <person name="Mihaltcheva S."/>
            <person name="Morgado L.N."/>
            <person name="Niskanen T."/>
            <person name="Noordeloos M.E."/>
            <person name="Ohm R.A."/>
            <person name="Ortiz-Santana B."/>
            <person name="Ovrebo C."/>
            <person name="Racz N."/>
            <person name="Riley R."/>
            <person name="Savchenko A."/>
            <person name="Shiryaev A."/>
            <person name="Soop K."/>
            <person name="Spirin V."/>
            <person name="Szebenyi C."/>
            <person name="Tomsovsky M."/>
            <person name="Tulloss R.E."/>
            <person name="Uehling J."/>
            <person name="Grigoriev I.V."/>
            <person name="Vagvolgyi C."/>
            <person name="Papp T."/>
            <person name="Martin F.M."/>
            <person name="Miettinen O."/>
            <person name="Hibbett D.S."/>
            <person name="Nagy L.G."/>
        </authorList>
    </citation>
    <scope>NUCLEOTIDE SEQUENCE [LARGE SCALE GENOMIC DNA]</scope>
    <source>
        <strain evidence="2 3">CBS 166.37</strain>
    </source>
</reference>